<dbReference type="AlphaFoldDB" id="A0A9Q4CE97"/>
<proteinExistence type="predicted"/>
<gene>
    <name evidence="1" type="ORF">OS123_04780</name>
</gene>
<protein>
    <submittedName>
        <fullName evidence="1">Replication initiation protein</fullName>
    </submittedName>
</protein>
<name>A0A9Q4CE97_9CORY</name>
<accession>A0A9Q4CE97</accession>
<reference evidence="1" key="1">
    <citation type="submission" date="2022-11" db="EMBL/GenBank/DDBJ databases">
        <title>Corynebacterium sp. isolated from Penguins.</title>
        <authorList>
            <person name="Sedlar K."/>
            <person name="Svec P."/>
        </authorList>
    </citation>
    <scope>NUCLEOTIDE SEQUENCE</scope>
    <source>
        <strain evidence="1">P5875</strain>
    </source>
</reference>
<evidence type="ECO:0000313" key="2">
    <source>
        <dbReference type="Proteomes" id="UP001070238"/>
    </source>
</evidence>
<dbReference type="Proteomes" id="UP001070238">
    <property type="component" value="Unassembled WGS sequence"/>
</dbReference>
<organism evidence="1 2">
    <name type="scientific">Corynebacterium antarcticum</name>
    <dbReference type="NCBI Taxonomy" id="2800405"/>
    <lineage>
        <taxon>Bacteria</taxon>
        <taxon>Bacillati</taxon>
        <taxon>Actinomycetota</taxon>
        <taxon>Actinomycetes</taxon>
        <taxon>Mycobacteriales</taxon>
        <taxon>Corynebacteriaceae</taxon>
        <taxon>Corynebacterium</taxon>
    </lineage>
</organism>
<dbReference type="EMBL" id="JAPMKX010000002">
    <property type="protein sequence ID" value="MCX7537859.1"/>
    <property type="molecule type" value="Genomic_DNA"/>
</dbReference>
<evidence type="ECO:0000313" key="1">
    <source>
        <dbReference type="EMBL" id="MCX7537859.1"/>
    </source>
</evidence>
<dbReference type="RefSeq" id="WP_267169278.1">
    <property type="nucleotide sequence ID" value="NZ_JAPMKX010000002.1"/>
</dbReference>
<comment type="caution">
    <text evidence="1">The sequence shown here is derived from an EMBL/GenBank/DDBJ whole genome shotgun (WGS) entry which is preliminary data.</text>
</comment>
<dbReference type="InterPro" id="IPR004322">
    <property type="entry name" value="Plasmid_replicase_bac"/>
</dbReference>
<sequence length="377" mass="41043">MATCAQPRGGVHTRPTGHSAALDATVDLVTEQLGAAPALRSAGWTREDAAHLIGHLGRHTIPGSRGRDFSRAFVTKKDGSKAPRAYRVDSAGLAGCQYAMLTHKQRAAVIVMDVDTPGRPGESLDALATVTRRSLEQLAARGAGPAWIGVNPLSGKSQAIWLIDPVYRVDGHSSSNWRLLEQTMRELEIALRGDVHFSHGWSRWPLYTGPDALAYRWHAQRRRVDRLGALIQEVRAMTGRTKPAPATKPAERQFSSGWERIAAAQAAADEARMIAALDEGLPSADDAAADLIDGVRVRWSAPGRAARDETAFRHALATAHRLRTEGKPMKDNLIMDAYIRAYKVAQAVGGDGREEAMPPVRDLMTMARRVRGIRRVG</sequence>
<dbReference type="Pfam" id="PF03090">
    <property type="entry name" value="Replicase"/>
    <property type="match status" value="1"/>
</dbReference>